<dbReference type="AlphaFoldDB" id="A0A4Y9L0U0"/>
<dbReference type="OrthoDB" id="8216936at2"/>
<proteinExistence type="predicted"/>
<evidence type="ECO:0000313" key="1">
    <source>
        <dbReference type="EMBL" id="TFV36377.1"/>
    </source>
</evidence>
<gene>
    <name evidence="1" type="ORF">E4K66_24085</name>
</gene>
<name>A0A4Y9L0U0_9BRAD</name>
<accession>A0A4Y9L0U0</accession>
<dbReference type="Proteomes" id="UP000298225">
    <property type="component" value="Unassembled WGS sequence"/>
</dbReference>
<sequence>MRRIALGLFVLLGLGSVIWASLALPSFWLTTPARSIGDRIVADERFRPGALDDMLARMRSVSQATILQPEFSQAEALISLRVAEQAAQRKSADNADSEIEVAESKLRTALATTPSASFLWLMLYSVKTARNGFDSLYMRSLEQSYVTGPFEGWIALRRNRLALATLSTLDEKVQRAVIAEFAAMVDASYIEVSVATIEGATSVQRDRLMASLTNVDIASRQALAKQLWRNGVKVDVPGVPPHDRSRP</sequence>
<dbReference type="RefSeq" id="WP_135170479.1">
    <property type="nucleotide sequence ID" value="NZ_SPQU01000011.1"/>
</dbReference>
<keyword evidence="2" id="KW-1185">Reference proteome</keyword>
<evidence type="ECO:0000313" key="2">
    <source>
        <dbReference type="Proteomes" id="UP000298225"/>
    </source>
</evidence>
<reference evidence="1 2" key="1">
    <citation type="submission" date="2019-03" db="EMBL/GenBank/DDBJ databases">
        <title>Bradyrhizobium strains diversity isolated from Chamaecrista fasciculata.</title>
        <authorList>
            <person name="Urquiaga M.C.O."/>
            <person name="Hungria M."/>
            <person name="Delamuta J.R.M."/>
        </authorList>
    </citation>
    <scope>NUCLEOTIDE SEQUENCE [LARGE SCALE GENOMIC DNA]</scope>
    <source>
        <strain evidence="1 2">CNPSo 3424</strain>
    </source>
</reference>
<organism evidence="1 2">
    <name type="scientific">Bradyrhizobium frederickii</name>
    <dbReference type="NCBI Taxonomy" id="2560054"/>
    <lineage>
        <taxon>Bacteria</taxon>
        <taxon>Pseudomonadati</taxon>
        <taxon>Pseudomonadota</taxon>
        <taxon>Alphaproteobacteria</taxon>
        <taxon>Hyphomicrobiales</taxon>
        <taxon>Nitrobacteraceae</taxon>
        <taxon>Bradyrhizobium</taxon>
    </lineage>
</organism>
<dbReference type="EMBL" id="SPQU01000011">
    <property type="protein sequence ID" value="TFV36377.1"/>
    <property type="molecule type" value="Genomic_DNA"/>
</dbReference>
<protein>
    <submittedName>
        <fullName evidence="1">Uncharacterized protein</fullName>
    </submittedName>
</protein>
<comment type="caution">
    <text evidence="1">The sequence shown here is derived from an EMBL/GenBank/DDBJ whole genome shotgun (WGS) entry which is preliminary data.</text>
</comment>